<name>A0A1H2VE04_9RHOB</name>
<dbReference type="RefSeq" id="WP_074735591.1">
    <property type="nucleotide sequence ID" value="NZ_FNNP01000001.1"/>
</dbReference>
<keyword evidence="2" id="KW-1185">Reference proteome</keyword>
<dbReference type="AlphaFoldDB" id="A0A1H2VE04"/>
<gene>
    <name evidence="1" type="ORF">SAMN05444358_1011448</name>
</gene>
<protein>
    <submittedName>
        <fullName evidence="1">Uncharacterized protein</fullName>
    </submittedName>
</protein>
<evidence type="ECO:0000313" key="2">
    <source>
        <dbReference type="Proteomes" id="UP000183400"/>
    </source>
</evidence>
<organism evidence="1 2">
    <name type="scientific">Ruegeria halocynthiae</name>
    <dbReference type="NCBI Taxonomy" id="985054"/>
    <lineage>
        <taxon>Bacteria</taxon>
        <taxon>Pseudomonadati</taxon>
        <taxon>Pseudomonadota</taxon>
        <taxon>Alphaproteobacteria</taxon>
        <taxon>Rhodobacterales</taxon>
        <taxon>Roseobacteraceae</taxon>
        <taxon>Ruegeria</taxon>
    </lineage>
</organism>
<dbReference type="EMBL" id="FNNP01000001">
    <property type="protein sequence ID" value="SDW66583.1"/>
    <property type="molecule type" value="Genomic_DNA"/>
</dbReference>
<dbReference type="OrthoDB" id="7929252at2"/>
<dbReference type="STRING" id="985054.SAMN05444358_1011448"/>
<sequence>MAAEVACESSFSELMRNTVVPLRIVRNQKSISSAQLALSGRLIKPAEKGKRGQIVVYFDLVHLRHCDFLIPSGSCMALSCAFSLSCDMGDTIVAHAIRLVGIINIVGLRIRAWIAQPLGFG</sequence>
<dbReference type="Proteomes" id="UP000183400">
    <property type="component" value="Unassembled WGS sequence"/>
</dbReference>
<accession>A0A1H2VE04</accession>
<reference evidence="2" key="1">
    <citation type="submission" date="2016-10" db="EMBL/GenBank/DDBJ databases">
        <authorList>
            <person name="Varghese N."/>
            <person name="Submissions S."/>
        </authorList>
    </citation>
    <scope>NUCLEOTIDE SEQUENCE [LARGE SCALE GENOMIC DNA]</scope>
    <source>
        <strain evidence="2">DSM 27839</strain>
    </source>
</reference>
<proteinExistence type="predicted"/>
<evidence type="ECO:0000313" key="1">
    <source>
        <dbReference type="EMBL" id="SDW66583.1"/>
    </source>
</evidence>